<feature type="transmembrane region" description="Helical" evidence="8">
    <location>
        <begin position="65"/>
        <end position="86"/>
    </location>
</feature>
<name>A0A8J4PZY4_9MYCE</name>
<feature type="transmembrane region" description="Helical" evidence="8">
    <location>
        <begin position="98"/>
        <end position="116"/>
    </location>
</feature>
<keyword evidence="3 8" id="KW-0812">Transmembrane</keyword>
<evidence type="ECO:0000313" key="9">
    <source>
        <dbReference type="EMBL" id="KAF2072266.1"/>
    </source>
</evidence>
<dbReference type="Pfam" id="PF04178">
    <property type="entry name" value="Got1"/>
    <property type="match status" value="1"/>
</dbReference>
<keyword evidence="5 8" id="KW-1133">Transmembrane helix</keyword>
<dbReference type="PANTHER" id="PTHR23137:SF6">
    <property type="entry name" value="VESICLE TRANSPORT PROTEIN"/>
    <property type="match status" value="1"/>
</dbReference>
<dbReference type="OrthoDB" id="73614at2759"/>
<accession>A0A8J4PZY4</accession>
<reference evidence="9" key="1">
    <citation type="submission" date="2020-01" db="EMBL/GenBank/DDBJ databases">
        <title>Development of genomics and gene disruption for Polysphondylium violaceum indicates a role for the polyketide synthase stlB in stalk morphogenesis.</title>
        <authorList>
            <person name="Narita B."/>
            <person name="Kawabe Y."/>
            <person name="Kin K."/>
            <person name="Saito T."/>
            <person name="Gibbs R."/>
            <person name="Kuspa A."/>
            <person name="Muzny D."/>
            <person name="Queller D."/>
            <person name="Richards S."/>
            <person name="Strassman J."/>
            <person name="Sucgang R."/>
            <person name="Worley K."/>
            <person name="Schaap P."/>
        </authorList>
    </citation>
    <scope>NUCLEOTIDE SEQUENCE</scope>
    <source>
        <strain evidence="9">QSvi11</strain>
    </source>
</reference>
<organism evidence="9 10">
    <name type="scientific">Polysphondylium violaceum</name>
    <dbReference type="NCBI Taxonomy" id="133409"/>
    <lineage>
        <taxon>Eukaryota</taxon>
        <taxon>Amoebozoa</taxon>
        <taxon>Evosea</taxon>
        <taxon>Eumycetozoa</taxon>
        <taxon>Dictyostelia</taxon>
        <taxon>Dictyosteliales</taxon>
        <taxon>Dictyosteliaceae</taxon>
        <taxon>Polysphondylium</taxon>
    </lineage>
</organism>
<dbReference type="InterPro" id="IPR011691">
    <property type="entry name" value="Vesicle_transpt_SFT2"/>
</dbReference>
<evidence type="ECO:0000256" key="7">
    <source>
        <dbReference type="ARBA" id="ARBA00025800"/>
    </source>
</evidence>
<gene>
    <name evidence="9" type="ORF">CYY_006420</name>
</gene>
<evidence type="ECO:0000313" key="10">
    <source>
        <dbReference type="Proteomes" id="UP000695562"/>
    </source>
</evidence>
<dbReference type="PANTHER" id="PTHR23137">
    <property type="entry name" value="VESICLE TRANSPORT PROTEIN-RELATED"/>
    <property type="match status" value="1"/>
</dbReference>
<evidence type="ECO:0000256" key="1">
    <source>
        <dbReference type="ARBA" id="ARBA00004141"/>
    </source>
</evidence>
<evidence type="ECO:0000256" key="2">
    <source>
        <dbReference type="ARBA" id="ARBA00022448"/>
    </source>
</evidence>
<dbReference type="GO" id="GO:0016192">
    <property type="term" value="P:vesicle-mediated transport"/>
    <property type="evidence" value="ECO:0007669"/>
    <property type="project" value="InterPro"/>
</dbReference>
<dbReference type="GO" id="GO:0012505">
    <property type="term" value="C:endomembrane system"/>
    <property type="evidence" value="ECO:0007669"/>
    <property type="project" value="UniProtKB-ARBA"/>
</dbReference>
<evidence type="ECO:0000256" key="4">
    <source>
        <dbReference type="ARBA" id="ARBA00022927"/>
    </source>
</evidence>
<protein>
    <recommendedName>
        <fullName evidence="8">Vesicle transport protein</fullName>
    </recommendedName>
</protein>
<keyword evidence="10" id="KW-1185">Reference proteome</keyword>
<evidence type="ECO:0000256" key="8">
    <source>
        <dbReference type="RuleBase" id="RU363111"/>
    </source>
</evidence>
<comment type="caution">
    <text evidence="9">The sequence shown here is derived from an EMBL/GenBank/DDBJ whole genome shotgun (WGS) entry which is preliminary data.</text>
</comment>
<feature type="transmembrane region" description="Helical" evidence="8">
    <location>
        <begin position="37"/>
        <end position="59"/>
    </location>
</feature>
<dbReference type="InterPro" id="IPR007305">
    <property type="entry name" value="Vesicle_transpt_Got1/SFT2"/>
</dbReference>
<evidence type="ECO:0000256" key="3">
    <source>
        <dbReference type="ARBA" id="ARBA00022692"/>
    </source>
</evidence>
<comment type="similarity">
    <text evidence="7 8">Belongs to the SFT2 family.</text>
</comment>
<evidence type="ECO:0000256" key="5">
    <source>
        <dbReference type="ARBA" id="ARBA00022989"/>
    </source>
</evidence>
<dbReference type="Proteomes" id="UP000695562">
    <property type="component" value="Unassembled WGS sequence"/>
</dbReference>
<dbReference type="GO" id="GO:0005737">
    <property type="term" value="C:cytoplasm"/>
    <property type="evidence" value="ECO:0007669"/>
    <property type="project" value="UniProtKB-ARBA"/>
</dbReference>
<dbReference type="GO" id="GO:0015031">
    <property type="term" value="P:protein transport"/>
    <property type="evidence" value="ECO:0007669"/>
    <property type="project" value="UniProtKB-KW"/>
</dbReference>
<dbReference type="GO" id="GO:0016020">
    <property type="term" value="C:membrane"/>
    <property type="evidence" value="ECO:0007669"/>
    <property type="project" value="UniProtKB-SubCell"/>
</dbReference>
<sequence>MDSIKSLLGDDNKQPEKEQSVWDDINNQCSLTFTQRVIGFGICAGVGLLFTFLSFMFLISPTTFAFFFTIGDILMVLATGFVVGPVKQLKNMAQPTRLICAIVFVFSLILTLVAVFQGWSFILIIFLIIFQICALLYYSFSYIPYGRQCLRGICGSVVSV</sequence>
<proteinExistence type="inferred from homology"/>
<comment type="subcellular location">
    <subcellularLocation>
        <location evidence="1 8">Membrane</location>
        <topology evidence="1 8">Multi-pass membrane protein</topology>
    </subcellularLocation>
</comment>
<keyword evidence="4 8" id="KW-0653">Protein transport</keyword>
<dbReference type="AlphaFoldDB" id="A0A8J4PZY4"/>
<keyword evidence="2 8" id="KW-0813">Transport</keyword>
<comment type="function">
    <text evidence="8">May be involved in fusion of retrograde transport vesicles derived from an endocytic compartment with the Golgi complex.</text>
</comment>
<keyword evidence="6 8" id="KW-0472">Membrane</keyword>
<dbReference type="EMBL" id="AJWJ01000295">
    <property type="protein sequence ID" value="KAF2072266.1"/>
    <property type="molecule type" value="Genomic_DNA"/>
</dbReference>
<feature type="transmembrane region" description="Helical" evidence="8">
    <location>
        <begin position="122"/>
        <end position="143"/>
    </location>
</feature>
<evidence type="ECO:0000256" key="6">
    <source>
        <dbReference type="ARBA" id="ARBA00023136"/>
    </source>
</evidence>